<evidence type="ECO:0000313" key="2">
    <source>
        <dbReference type="Proteomes" id="UP000321638"/>
    </source>
</evidence>
<proteinExistence type="predicted"/>
<keyword evidence="2" id="KW-1185">Reference proteome</keyword>
<dbReference type="RefSeq" id="WP_147851199.1">
    <property type="nucleotide sequence ID" value="NZ_VDUZ01000052.1"/>
</dbReference>
<comment type="caution">
    <text evidence="1">The sequence shown here is derived from an EMBL/GenBank/DDBJ whole genome shotgun (WGS) entry which is preliminary data.</text>
</comment>
<dbReference type="OrthoDB" id="9776955at2"/>
<dbReference type="Pfam" id="PF04392">
    <property type="entry name" value="ABC_sub_bind"/>
    <property type="match status" value="1"/>
</dbReference>
<name>A0A5C8PC82_9HYPH</name>
<gene>
    <name evidence="1" type="ORF">FHP25_32630</name>
</gene>
<dbReference type="Gene3D" id="3.40.50.2300">
    <property type="match status" value="2"/>
</dbReference>
<dbReference type="InterPro" id="IPR007487">
    <property type="entry name" value="ABC_transpt-TYRBP-like"/>
</dbReference>
<accession>A0A5C8PC82</accession>
<protein>
    <submittedName>
        <fullName evidence="1">ABC transporter substrate-binding protein</fullName>
    </submittedName>
</protein>
<dbReference type="AlphaFoldDB" id="A0A5C8PC82"/>
<evidence type="ECO:0000313" key="1">
    <source>
        <dbReference type="EMBL" id="TXL70867.1"/>
    </source>
</evidence>
<sequence>MDIANWPTKRGLNQPSAGAVCRPGYRVIERREVISLLVGAVIARPLLASAQPATKVWRVGLLGEGLAPVRGTAHPAVDPLLEGLRERGYDEGRNLRLEARWAEGKIERLPVLAAELVGLRVDTLIAPGTREGLALQKATTTIPIVMLFPGDPVGVGLVTSLASPGGNITGMSLMYPDVSGKRLDLFREIIPTFRRIAILGNLQNAASAADIRATEAAASTLGFQFYTVSVESADHLADGLSEIAKNKPDGLIAIQDTVILSNRGQIAEFAVQNRLASVFPGRAYVASGGLIGYGPNLRQIARRATVYVDKILKGAKPADLPVEQPTAFELIVNLRVARALGITIPFAVLARADEVIE</sequence>
<dbReference type="Proteomes" id="UP000321638">
    <property type="component" value="Unassembled WGS sequence"/>
</dbReference>
<organism evidence="1 2">
    <name type="scientific">Vineibacter terrae</name>
    <dbReference type="NCBI Taxonomy" id="2586908"/>
    <lineage>
        <taxon>Bacteria</taxon>
        <taxon>Pseudomonadati</taxon>
        <taxon>Pseudomonadota</taxon>
        <taxon>Alphaproteobacteria</taxon>
        <taxon>Hyphomicrobiales</taxon>
        <taxon>Vineibacter</taxon>
    </lineage>
</organism>
<reference evidence="1 2" key="1">
    <citation type="submission" date="2019-06" db="EMBL/GenBank/DDBJ databases">
        <title>New taxonomy in bacterial strain CC-CFT640, isolated from vineyard.</title>
        <authorList>
            <person name="Lin S.-Y."/>
            <person name="Tsai C.-F."/>
            <person name="Young C.-C."/>
        </authorList>
    </citation>
    <scope>NUCLEOTIDE SEQUENCE [LARGE SCALE GENOMIC DNA]</scope>
    <source>
        <strain evidence="1 2">CC-CFT640</strain>
    </source>
</reference>
<dbReference type="CDD" id="cd06325">
    <property type="entry name" value="PBP1_ABC_unchar_transporter"/>
    <property type="match status" value="1"/>
</dbReference>
<dbReference type="PANTHER" id="PTHR35271">
    <property type="entry name" value="ABC TRANSPORTER, SUBSTRATE-BINDING LIPOPROTEIN-RELATED"/>
    <property type="match status" value="1"/>
</dbReference>
<dbReference type="PANTHER" id="PTHR35271:SF1">
    <property type="entry name" value="ABC TRANSPORTER, SUBSTRATE-BINDING LIPOPROTEIN"/>
    <property type="match status" value="1"/>
</dbReference>
<dbReference type="EMBL" id="VDUZ01000052">
    <property type="protein sequence ID" value="TXL70867.1"/>
    <property type="molecule type" value="Genomic_DNA"/>
</dbReference>